<protein>
    <recommendedName>
        <fullName evidence="1">VOC domain-containing protein</fullName>
    </recommendedName>
</protein>
<dbReference type="EMBL" id="CADCVO010000164">
    <property type="protein sequence ID" value="CAA9479486.1"/>
    <property type="molecule type" value="Genomic_DNA"/>
</dbReference>
<gene>
    <name evidence="2" type="ORF">AVDCRST_MAG13-1069</name>
</gene>
<accession>A0A6J4RZX3</accession>
<dbReference type="InterPro" id="IPR029068">
    <property type="entry name" value="Glyas_Bleomycin-R_OHBP_Dase"/>
</dbReference>
<proteinExistence type="predicted"/>
<dbReference type="Gene3D" id="3.10.180.10">
    <property type="entry name" value="2,3-Dihydroxybiphenyl 1,2-Dioxygenase, domain 1"/>
    <property type="match status" value="1"/>
</dbReference>
<dbReference type="Pfam" id="PF00903">
    <property type="entry name" value="Glyoxalase"/>
    <property type="match status" value="1"/>
</dbReference>
<reference evidence="2" key="1">
    <citation type="submission" date="2020-02" db="EMBL/GenBank/DDBJ databases">
        <authorList>
            <person name="Meier V. D."/>
        </authorList>
    </citation>
    <scope>NUCLEOTIDE SEQUENCE</scope>
    <source>
        <strain evidence="2">AVDCRST_MAG13</strain>
    </source>
</reference>
<evidence type="ECO:0000313" key="2">
    <source>
        <dbReference type="EMBL" id="CAA9479486.1"/>
    </source>
</evidence>
<feature type="non-terminal residue" evidence="2">
    <location>
        <position position="113"/>
    </location>
</feature>
<dbReference type="PROSITE" id="PS51819">
    <property type="entry name" value="VOC"/>
    <property type="match status" value="1"/>
</dbReference>
<name>A0A6J4RZX3_9ACTN</name>
<dbReference type="SUPFAM" id="SSF54593">
    <property type="entry name" value="Glyoxalase/Bleomycin resistance protein/Dihydroxybiphenyl dioxygenase"/>
    <property type="match status" value="1"/>
</dbReference>
<feature type="domain" description="VOC" evidence="1">
    <location>
        <begin position="1"/>
        <end position="113"/>
    </location>
</feature>
<dbReference type="InterPro" id="IPR037523">
    <property type="entry name" value="VOC_core"/>
</dbReference>
<sequence length="113" mass="12712">MRFRLELFVEELDASVAFYERALGFRVTRREPGYVSVRRGDAELGLVPISRLPARGAGPGFSQERLARDRGAGVEIVLEVEDLLAAVDAVERAGFELAEPPRERPWGLRDFRL</sequence>
<organism evidence="2">
    <name type="scientific">uncultured Solirubrobacteraceae bacterium</name>
    <dbReference type="NCBI Taxonomy" id="1162706"/>
    <lineage>
        <taxon>Bacteria</taxon>
        <taxon>Bacillati</taxon>
        <taxon>Actinomycetota</taxon>
        <taxon>Thermoleophilia</taxon>
        <taxon>Solirubrobacterales</taxon>
        <taxon>Solirubrobacteraceae</taxon>
        <taxon>environmental samples</taxon>
    </lineage>
</organism>
<dbReference type="AlphaFoldDB" id="A0A6J4RZX3"/>
<dbReference type="InterPro" id="IPR004360">
    <property type="entry name" value="Glyas_Fos-R_dOase_dom"/>
</dbReference>
<evidence type="ECO:0000259" key="1">
    <source>
        <dbReference type="PROSITE" id="PS51819"/>
    </source>
</evidence>